<accession>S4XMT3</accession>
<dbReference type="KEGG" id="scu:SCE1572_07980"/>
<organism evidence="2 3">
    <name type="scientific">Sorangium cellulosum So0157-2</name>
    <dbReference type="NCBI Taxonomy" id="1254432"/>
    <lineage>
        <taxon>Bacteria</taxon>
        <taxon>Pseudomonadati</taxon>
        <taxon>Myxococcota</taxon>
        <taxon>Polyangia</taxon>
        <taxon>Polyangiales</taxon>
        <taxon>Polyangiaceae</taxon>
        <taxon>Sorangium</taxon>
    </lineage>
</organism>
<evidence type="ECO:0000256" key="1">
    <source>
        <dbReference type="SAM" id="MobiDB-lite"/>
    </source>
</evidence>
<gene>
    <name evidence="2" type="ORF">SCE1572_07980</name>
</gene>
<dbReference type="HOGENOM" id="CLU_860253_0_0_7"/>
<sequence>MISNDGTEALDPGHTDIVKNLLDLVYEISGMSIVVHEHIPGTNAIGERRRAPGALYKGVALSGRQLGLAGCEPDIKPTERNSDRPRDRRVLGIESDDGLFRFVRSGVISTIRLAIRIVVLLSRRGELRELYTVETGRNFIDSLLEVGQLDVCLRNGQARLTTSKGRRQYELTRGLDLRLDRPSRIPSANGKFRQFVLRFARKRRRQRKTLHRGHNKLGKLEAPEEHLVEVVDYTTCTEAEQPAEIGRGSSQHKRADAEDGSLWKDRRSEVTSAKGPGYPGLFEEIDGCRTLHRPMGRAQEPAVRASRSVPRDDKIEIGIELPG</sequence>
<protein>
    <submittedName>
        <fullName evidence="2">Uncharacterized protein</fullName>
    </submittedName>
</protein>
<dbReference type="AlphaFoldDB" id="S4XMT3"/>
<name>S4XMT3_SORCE</name>
<evidence type="ECO:0000313" key="2">
    <source>
        <dbReference type="EMBL" id="AGP34452.1"/>
    </source>
</evidence>
<feature type="region of interest" description="Disordered" evidence="1">
    <location>
        <begin position="241"/>
        <end position="281"/>
    </location>
</feature>
<feature type="compositionally biased region" description="Basic and acidic residues" evidence="1">
    <location>
        <begin position="253"/>
        <end position="269"/>
    </location>
</feature>
<reference evidence="2 3" key="1">
    <citation type="journal article" date="2013" name="Sci. Rep.">
        <title>Extraordinary expansion of a Sorangium cellulosum genome from an alkaline milieu.</title>
        <authorList>
            <person name="Han K."/>
            <person name="Li Z.F."/>
            <person name="Peng R."/>
            <person name="Zhu L.P."/>
            <person name="Zhou T."/>
            <person name="Wang L.G."/>
            <person name="Li S.G."/>
            <person name="Zhang X.B."/>
            <person name="Hu W."/>
            <person name="Wu Z.H."/>
            <person name="Qin N."/>
            <person name="Li Y.Z."/>
        </authorList>
    </citation>
    <scope>NUCLEOTIDE SEQUENCE [LARGE SCALE GENOMIC DNA]</scope>
    <source>
        <strain evidence="2 3">So0157-2</strain>
    </source>
</reference>
<evidence type="ECO:0000313" key="3">
    <source>
        <dbReference type="Proteomes" id="UP000014803"/>
    </source>
</evidence>
<dbReference type="Proteomes" id="UP000014803">
    <property type="component" value="Chromosome"/>
</dbReference>
<proteinExistence type="predicted"/>
<dbReference type="EMBL" id="CP003969">
    <property type="protein sequence ID" value="AGP34452.1"/>
    <property type="molecule type" value="Genomic_DNA"/>
</dbReference>